<sequence length="825" mass="87681">MLLTELILSKDTALSQVWIAAHYERKLSKQQALRISVQDSVQDILKENIEPTALRMSGQLMLGVVRIYSRKTQYLFDDCKDVRDKITMAFRPGQVDLPPDQLNASKSAITITASRPGHHHHHHAGNEYADLVINDHITLNMSWQEIAKNFQPLGLAANQGEINLPNRPRYAASARSSSVSRDSEYGGSGESQRGRAGTAEPFEEQGGIDLGLDFGDITSTGGGGGAGDVSIEYGREAGVERAPSIPPSIASGLRAGSHRASSVLSDRSGRSGSTAGHHQFGGSVLGAGEVLFAANRRAGEGRDDDDDAVVDEGPGDLGLDLGEGFELPPLEGEGEGGQMMDVDLPELVQDVQAGDDAEARARARRESTGLSTPPPEGIDADNDTASIMADITPRTANRIAHMALTREKAATRKSALAAEGEQGGKKKKTVRIAGGLAGKNAIDDDIEMDDEALFGRGAAGRRDVSSILGKENYISANEAQLALERIQADPAAFYNPTVQVGNQTFFMATPAGIHMADELKSVFMIPTNILRRRRPETPEGQGSPESRKRARLAAAAGGERGEEEDDEAIEAGRRVQRGLSERFPSEIKDHPMMGDVTFGTEAGLDVSAEPGGFDDLPLEMGDLAAEDEGNIMRRGRSVTPALSVAGTARERLASEARSIRAGSLVPSTSAGNAMLDDCPIGFFDPRHRVHGAPVTDSQVNSSQAGSASQYAALSGVEGEASQADARQRGYSQNTVKAAAFLRGEFSTEEGEVQEGKTISFQEKAKNASKRAASSFFFELLVLGTRDCITLDQPERYGDISVGAKAKLFEVTSGTATASQAVQVAA</sequence>
<dbReference type="EMBL" id="JASBWT010000005">
    <property type="protein sequence ID" value="KAJ9104443.1"/>
    <property type="molecule type" value="Genomic_DNA"/>
</dbReference>
<dbReference type="Proteomes" id="UP001227268">
    <property type="component" value="Unassembled WGS sequence"/>
</dbReference>
<protein>
    <submittedName>
        <fullName evidence="1">Uncharacterized protein</fullName>
    </submittedName>
</protein>
<proteinExistence type="predicted"/>
<evidence type="ECO:0000313" key="1">
    <source>
        <dbReference type="EMBL" id="KAJ9104443.1"/>
    </source>
</evidence>
<gene>
    <name evidence="1" type="ORF">QFC21_001938</name>
</gene>
<comment type="caution">
    <text evidence="1">The sequence shown here is derived from an EMBL/GenBank/DDBJ whole genome shotgun (WGS) entry which is preliminary data.</text>
</comment>
<reference evidence="1" key="1">
    <citation type="submission" date="2023-04" db="EMBL/GenBank/DDBJ databases">
        <title>Draft Genome sequencing of Naganishia species isolated from polar environments using Oxford Nanopore Technology.</title>
        <authorList>
            <person name="Leo P."/>
            <person name="Venkateswaran K."/>
        </authorList>
    </citation>
    <scope>NUCLEOTIDE SEQUENCE</scope>
    <source>
        <strain evidence="1">MNA-CCFEE 5423</strain>
    </source>
</reference>
<keyword evidence="2" id="KW-1185">Reference proteome</keyword>
<name>A0ACC2VZ11_9TREE</name>
<organism evidence="1 2">
    <name type="scientific">Naganishia friedmannii</name>
    <dbReference type="NCBI Taxonomy" id="89922"/>
    <lineage>
        <taxon>Eukaryota</taxon>
        <taxon>Fungi</taxon>
        <taxon>Dikarya</taxon>
        <taxon>Basidiomycota</taxon>
        <taxon>Agaricomycotina</taxon>
        <taxon>Tremellomycetes</taxon>
        <taxon>Filobasidiales</taxon>
        <taxon>Filobasidiaceae</taxon>
        <taxon>Naganishia</taxon>
    </lineage>
</organism>
<accession>A0ACC2VZ11</accession>
<evidence type="ECO:0000313" key="2">
    <source>
        <dbReference type="Proteomes" id="UP001227268"/>
    </source>
</evidence>